<accession>A0A109LDU7</accession>
<gene>
    <name evidence="1" type="ORF">PFLmoz3_04333</name>
</gene>
<dbReference type="PATRIC" id="fig|294.194.peg.4820"/>
<evidence type="ECO:0000313" key="1">
    <source>
        <dbReference type="EMBL" id="KWV85982.1"/>
    </source>
</evidence>
<comment type="caution">
    <text evidence="1">The sequence shown here is derived from an EMBL/GenBank/DDBJ whole genome shotgun (WGS) entry which is preliminary data.</text>
</comment>
<reference evidence="1 2" key="1">
    <citation type="submission" date="2015-05" db="EMBL/GenBank/DDBJ databases">
        <title>A genomic and transcriptomic approach to investigate the blue pigment phenotype in Pseudomonas fluorescens.</title>
        <authorList>
            <person name="Andreani N.A."/>
            <person name="Cardazzo B."/>
        </authorList>
    </citation>
    <scope>NUCLEOTIDE SEQUENCE [LARGE SCALE GENOMIC DNA]</scope>
    <source>
        <strain evidence="1 2">Ps_22</strain>
    </source>
</reference>
<proteinExistence type="predicted"/>
<organism evidence="1 2">
    <name type="scientific">Pseudomonas fluorescens</name>
    <dbReference type="NCBI Taxonomy" id="294"/>
    <lineage>
        <taxon>Bacteria</taxon>
        <taxon>Pseudomonadati</taxon>
        <taxon>Pseudomonadota</taxon>
        <taxon>Gammaproteobacteria</taxon>
        <taxon>Pseudomonadales</taxon>
        <taxon>Pseudomonadaceae</taxon>
        <taxon>Pseudomonas</taxon>
    </lineage>
</organism>
<name>A0A109LDU7_PSEFL</name>
<sequence>MGEAGRAYVRRAHDWSVAASQLEQVYASLSPLTQKEPVCV</sequence>
<dbReference type="AlphaFoldDB" id="A0A109LDU7"/>
<dbReference type="EMBL" id="LCYA01000109">
    <property type="protein sequence ID" value="KWV85982.1"/>
    <property type="molecule type" value="Genomic_DNA"/>
</dbReference>
<evidence type="ECO:0008006" key="3">
    <source>
        <dbReference type="Google" id="ProtNLM"/>
    </source>
</evidence>
<evidence type="ECO:0000313" key="2">
    <source>
        <dbReference type="Proteomes" id="UP000061348"/>
    </source>
</evidence>
<protein>
    <recommendedName>
        <fullName evidence="3">D-inositol-3-phosphate glycosyltransferase</fullName>
    </recommendedName>
</protein>
<dbReference type="Proteomes" id="UP000061348">
    <property type="component" value="Unassembled WGS sequence"/>
</dbReference>